<gene>
    <name evidence="1" type="ORF">BIV57_13510</name>
</gene>
<dbReference type="RefSeq" id="WP_071657076.1">
    <property type="nucleotide sequence ID" value="NZ_MLCF01000067.1"/>
</dbReference>
<organism evidence="1 2">
    <name type="scientific">Mangrovactinospora gilvigrisea</name>
    <dbReference type="NCBI Taxonomy" id="1428644"/>
    <lineage>
        <taxon>Bacteria</taxon>
        <taxon>Bacillati</taxon>
        <taxon>Actinomycetota</taxon>
        <taxon>Actinomycetes</taxon>
        <taxon>Kitasatosporales</taxon>
        <taxon>Streptomycetaceae</taxon>
        <taxon>Mangrovactinospora</taxon>
    </lineage>
</organism>
<reference evidence="1 2" key="1">
    <citation type="submission" date="2016-10" db="EMBL/GenBank/DDBJ databases">
        <title>Genome sequence of Streptomyces gilvigriseus MUSC 26.</title>
        <authorList>
            <person name="Lee L.-H."/>
            <person name="Ser H.-L."/>
        </authorList>
    </citation>
    <scope>NUCLEOTIDE SEQUENCE [LARGE SCALE GENOMIC DNA]</scope>
    <source>
        <strain evidence="1 2">MUSC 26</strain>
    </source>
</reference>
<keyword evidence="2" id="KW-1185">Reference proteome</keyword>
<dbReference type="AlphaFoldDB" id="A0A1J7C617"/>
<evidence type="ECO:0000313" key="1">
    <source>
        <dbReference type="EMBL" id="OIV37000.1"/>
    </source>
</evidence>
<comment type="caution">
    <text evidence="1">The sequence shown here is derived from an EMBL/GenBank/DDBJ whole genome shotgun (WGS) entry which is preliminary data.</text>
</comment>
<evidence type="ECO:0000313" key="2">
    <source>
        <dbReference type="Proteomes" id="UP000243342"/>
    </source>
</evidence>
<dbReference type="Proteomes" id="UP000243342">
    <property type="component" value="Unassembled WGS sequence"/>
</dbReference>
<name>A0A1J7C617_9ACTN</name>
<protein>
    <submittedName>
        <fullName evidence="1">Uncharacterized protein</fullName>
    </submittedName>
</protein>
<accession>A0A1J7C617</accession>
<dbReference type="EMBL" id="MLCF01000067">
    <property type="protein sequence ID" value="OIV37000.1"/>
    <property type="molecule type" value="Genomic_DNA"/>
</dbReference>
<sequence>MTAQPLEPSTGADRVPRTVDGIAQALSGARRMAFYRELGLATAETAPAVVRRWWAEAMLDTDPARDAIRAQVDNGTLPLSSWDEVIAKRRALGLPVE</sequence>
<dbReference type="OrthoDB" id="3854670at2"/>
<proteinExistence type="predicted"/>
<dbReference type="STRING" id="1428644.BIV57_13510"/>